<dbReference type="InterPro" id="IPR000198">
    <property type="entry name" value="RhoGAP_dom"/>
</dbReference>
<feature type="coiled-coil region" evidence="4">
    <location>
        <begin position="225"/>
        <end position="252"/>
    </location>
</feature>
<dbReference type="InterPro" id="IPR027267">
    <property type="entry name" value="AH/BAR_dom_sf"/>
</dbReference>
<dbReference type="PROSITE" id="PS50238">
    <property type="entry name" value="RHOGAP"/>
    <property type="match status" value="1"/>
</dbReference>
<dbReference type="InParanoid" id="A0A1S0UH78"/>
<dbReference type="CDD" id="cd01249">
    <property type="entry name" value="BAR-PH_GRAF_family"/>
    <property type="match status" value="1"/>
</dbReference>
<feature type="domain" description="SH3" evidence="6">
    <location>
        <begin position="923"/>
        <end position="953"/>
    </location>
</feature>
<dbReference type="SUPFAM" id="SSF50729">
    <property type="entry name" value="PH domain-like"/>
    <property type="match status" value="1"/>
</dbReference>
<feature type="compositionally biased region" description="Polar residues" evidence="5">
    <location>
        <begin position="775"/>
        <end position="787"/>
    </location>
</feature>
<dbReference type="PROSITE" id="PS50003">
    <property type="entry name" value="PH_DOMAIN"/>
    <property type="match status" value="1"/>
</dbReference>
<dbReference type="InterPro" id="IPR004148">
    <property type="entry name" value="BAR_dom"/>
</dbReference>
<dbReference type="Pfam" id="PF16746">
    <property type="entry name" value="BAR_3"/>
    <property type="match status" value="1"/>
</dbReference>
<protein>
    <submittedName>
        <fullName evidence="9">Rho GTPase-activating protein 26</fullName>
    </submittedName>
</protein>
<dbReference type="Pfam" id="PF00620">
    <property type="entry name" value="RhoGAP"/>
    <property type="match status" value="1"/>
</dbReference>
<accession>A0A1S0UH78</accession>
<dbReference type="RefSeq" id="XP_020305840.1">
    <property type="nucleotide sequence ID" value="XM_020450476.1"/>
</dbReference>
<dbReference type="InterPro" id="IPR001849">
    <property type="entry name" value="PH_domain"/>
</dbReference>
<dbReference type="FunCoup" id="A0A1S0UH78">
    <property type="interactions" value="1672"/>
</dbReference>
<reference evidence="9" key="1">
    <citation type="submission" date="2012-04" db="EMBL/GenBank/DDBJ databases">
        <title>The Genome Sequence of Loa loa.</title>
        <authorList>
            <consortium name="The Broad Institute Genome Sequencing Platform"/>
            <consortium name="Broad Institute Genome Sequencing Center for Infectious Disease"/>
            <person name="Nutman T.B."/>
            <person name="Fink D.L."/>
            <person name="Russ C."/>
            <person name="Young S."/>
            <person name="Zeng Q."/>
            <person name="Gargeya S."/>
            <person name="Alvarado L."/>
            <person name="Berlin A."/>
            <person name="Chapman S.B."/>
            <person name="Chen Z."/>
            <person name="Freedman E."/>
            <person name="Gellesch M."/>
            <person name="Goldberg J."/>
            <person name="Griggs A."/>
            <person name="Gujja S."/>
            <person name="Heilman E.R."/>
            <person name="Heiman D."/>
            <person name="Howarth C."/>
            <person name="Mehta T."/>
            <person name="Neiman D."/>
            <person name="Pearson M."/>
            <person name="Roberts A."/>
            <person name="Saif S."/>
            <person name="Shea T."/>
            <person name="Shenoy N."/>
            <person name="Sisk P."/>
            <person name="Stolte C."/>
            <person name="Sykes S."/>
            <person name="White J."/>
            <person name="Yandava C."/>
            <person name="Haas B."/>
            <person name="Henn M.R."/>
            <person name="Nusbaum C."/>
            <person name="Birren B."/>
        </authorList>
    </citation>
    <scope>NUCLEOTIDE SEQUENCE [LARGE SCALE GENOMIC DNA]</scope>
</reference>
<dbReference type="PANTHER" id="PTHR12552">
    <property type="entry name" value="OLIGOPHRENIN 1"/>
    <property type="match status" value="1"/>
</dbReference>
<evidence type="ECO:0000256" key="2">
    <source>
        <dbReference type="ARBA" id="ARBA00022468"/>
    </source>
</evidence>
<organism evidence="9">
    <name type="scientific">Loa loa</name>
    <name type="common">Eye worm</name>
    <name type="synonym">Filaria loa</name>
    <dbReference type="NCBI Taxonomy" id="7209"/>
    <lineage>
        <taxon>Eukaryota</taxon>
        <taxon>Metazoa</taxon>
        <taxon>Ecdysozoa</taxon>
        <taxon>Nematoda</taxon>
        <taxon>Chromadorea</taxon>
        <taxon>Rhabditida</taxon>
        <taxon>Spirurina</taxon>
        <taxon>Spiruromorpha</taxon>
        <taxon>Filarioidea</taxon>
        <taxon>Onchocercidae</taxon>
        <taxon>Loa</taxon>
    </lineage>
</organism>
<keyword evidence="2" id="KW-0343">GTPase activation</keyword>
<dbReference type="SUPFAM" id="SSF103657">
    <property type="entry name" value="BAR/IMD domain-like"/>
    <property type="match status" value="1"/>
</dbReference>
<feature type="domain" description="PH" evidence="7">
    <location>
        <begin position="281"/>
        <end position="398"/>
    </location>
</feature>
<evidence type="ECO:0000259" key="6">
    <source>
        <dbReference type="PROSITE" id="PS50002"/>
    </source>
</evidence>
<gene>
    <name evidence="9" type="ORF">LOAG_17812</name>
</gene>
<dbReference type="OrthoDB" id="3183924at2759"/>
<proteinExistence type="predicted"/>
<feature type="region of interest" description="Disordered" evidence="5">
    <location>
        <begin position="646"/>
        <end position="677"/>
    </location>
</feature>
<dbReference type="GO" id="GO:0007165">
    <property type="term" value="P:signal transduction"/>
    <property type="evidence" value="ECO:0007669"/>
    <property type="project" value="InterPro"/>
</dbReference>
<dbReference type="FunFam" id="1.10.555.10:FF:000006">
    <property type="entry name" value="Rho GTPase activating protein 26"/>
    <property type="match status" value="1"/>
</dbReference>
<dbReference type="InterPro" id="IPR001452">
    <property type="entry name" value="SH3_domain"/>
</dbReference>
<dbReference type="GeneID" id="9939077"/>
<evidence type="ECO:0000256" key="5">
    <source>
        <dbReference type="SAM" id="MobiDB-lite"/>
    </source>
</evidence>
<evidence type="ECO:0000256" key="1">
    <source>
        <dbReference type="ARBA" id="ARBA00022443"/>
    </source>
</evidence>
<dbReference type="CDD" id="cd07602">
    <property type="entry name" value="BAR_RhoGAP_OPHN1-like"/>
    <property type="match status" value="1"/>
</dbReference>
<sequence>MVLRPLEFADCLSDSPWFRQNLREHESVLEDAHKNIKNIEIQCRELIQCTRKLSVAQKAFAKSLKEFKIVTIGSTQTDDERKIAECVSKFGDFITQIEDHREKIIEDSEIHFIEPLRKFRVEGIGKVLHVDKKRYEKESNKFYASLEKHLHLSTARKNDFKEADAQLDMQQRNFCSCSLDYVTAIQAVQERMKFEFVETLCSFVYSWLTFYHVGHVTHEDFKPFLSEVQSKVQKAKQSYEETKEYYVQLKDKMLINHLKNAVFQTGKSDNVNENPTPRTISSIKQGYIFAHEKSKIPKTISRDVLSNRWTMYYCVYQKETRIFTMIPVNNTAKTDMKGALGQSVSFKLKTCTRRASDSIDKRFCFDVLAMDRTEQMTLQALSEEDRRQWLDAMDGREPIYLPGAGPTSNCPGTALDDGGFDFVRKCIEAIEEKGIREQGLYRNCGVTSKVQKLLQIGLDKRRSIHDKLSFTDDEWEIKTLSSALKTFLRNLPEPLMTFDLHPHFINAAKMDFKTRVSCVHYFVYKLPQIHFEMLQIIIEHLKKVADHSSENLMTVGNLAVCFGPTLLRPKEETMAAIMDIKFCNVVVEVLIANYDLIFKNKPIEIDSIPCPPKTNDQDELGESSSFGEAGAAPSVLFSKQQALPFSQEEKRSQLEDTSSSSKHPKTITTSTKYQRPPPIYDRVPCCYADNNDDLNMNSSNRSMLAYGKPSTSAGTSPVTPITNSSLTYPASALTQNTAKCQVRLPSRESPPGHPRDVAERERRTQVGKKYAESWESLNSATSGSEPSPNERFRYHHHPKTVQERHSTTPRAKLNTSYAPAYNPFSSESSIKTSNLFPTNANNCSSGRRKISPLPVSKYQQYRCLELSRPPKNVGLSDNGDTALDAATGDIGVCGGTAPVTEVPLSELRVSPLLTCTHTLGALQSSRRVKTLYACTAGHNTELSFQPGQIITNG</sequence>
<evidence type="ECO:0000259" key="8">
    <source>
        <dbReference type="PROSITE" id="PS50238"/>
    </source>
</evidence>
<dbReference type="Gene3D" id="2.30.29.30">
    <property type="entry name" value="Pleckstrin-homology domain (PH domain)/Phosphotyrosine-binding domain (PTB)"/>
    <property type="match status" value="1"/>
</dbReference>
<dbReference type="SMART" id="SM00324">
    <property type="entry name" value="RhoGAP"/>
    <property type="match status" value="1"/>
</dbReference>
<dbReference type="GO" id="GO:0005096">
    <property type="term" value="F:GTPase activator activity"/>
    <property type="evidence" value="ECO:0007669"/>
    <property type="project" value="UniProtKB-KW"/>
</dbReference>
<dbReference type="OMA" id="ECIGETQ"/>
<keyword evidence="1 3" id="KW-0728">SH3 domain</keyword>
<evidence type="ECO:0000259" key="7">
    <source>
        <dbReference type="PROSITE" id="PS50003"/>
    </source>
</evidence>
<dbReference type="InterPro" id="IPR011993">
    <property type="entry name" value="PH-like_dom_sf"/>
</dbReference>
<dbReference type="EMBL" id="JH712197">
    <property type="protein sequence ID" value="EJD74949.1"/>
    <property type="molecule type" value="Genomic_DNA"/>
</dbReference>
<feature type="compositionally biased region" description="Basic and acidic residues" evidence="5">
    <location>
        <begin position="753"/>
        <end position="772"/>
    </location>
</feature>
<dbReference type="InterPro" id="IPR008936">
    <property type="entry name" value="Rho_GTPase_activation_prot"/>
</dbReference>
<name>A0A1S0UH78_LOALO</name>
<dbReference type="GO" id="GO:0005737">
    <property type="term" value="C:cytoplasm"/>
    <property type="evidence" value="ECO:0007669"/>
    <property type="project" value="InterPro"/>
</dbReference>
<dbReference type="SUPFAM" id="SSF48350">
    <property type="entry name" value="GTPase activation domain, GAP"/>
    <property type="match status" value="1"/>
</dbReference>
<feature type="compositionally biased region" description="Polar residues" evidence="5">
    <location>
        <begin position="655"/>
        <end position="673"/>
    </location>
</feature>
<dbReference type="Gene3D" id="1.10.555.10">
    <property type="entry name" value="Rho GTPase activation protein"/>
    <property type="match status" value="1"/>
</dbReference>
<dbReference type="Gene3D" id="1.20.1270.60">
    <property type="entry name" value="Arfaptin homology (AH) domain/BAR domain"/>
    <property type="match status" value="1"/>
</dbReference>
<dbReference type="PANTHER" id="PTHR12552:SF1">
    <property type="entry name" value="RHO GTPASE-ACTIVATING PROTEIN GRAF"/>
    <property type="match status" value="1"/>
</dbReference>
<keyword evidence="4" id="KW-0175">Coiled coil</keyword>
<feature type="compositionally biased region" description="Polar residues" evidence="5">
    <location>
        <begin position="709"/>
        <end position="718"/>
    </location>
</feature>
<feature type="region of interest" description="Disordered" evidence="5">
    <location>
        <begin position="608"/>
        <end position="627"/>
    </location>
</feature>
<dbReference type="CTD" id="9939077"/>
<dbReference type="AlphaFoldDB" id="A0A1S0UH78"/>
<dbReference type="InterPro" id="IPR047234">
    <property type="entry name" value="GRAF_fam"/>
</dbReference>
<dbReference type="KEGG" id="loa:LOAG_17812"/>
<feature type="region of interest" description="Disordered" evidence="5">
    <location>
        <begin position="741"/>
        <end position="793"/>
    </location>
</feature>
<evidence type="ECO:0000256" key="4">
    <source>
        <dbReference type="SAM" id="Coils"/>
    </source>
</evidence>
<evidence type="ECO:0000256" key="3">
    <source>
        <dbReference type="PROSITE-ProRule" id="PRU00192"/>
    </source>
</evidence>
<evidence type="ECO:0000313" key="9">
    <source>
        <dbReference type="EMBL" id="EJD74949.1"/>
    </source>
</evidence>
<dbReference type="Pfam" id="PF00169">
    <property type="entry name" value="PH"/>
    <property type="match status" value="1"/>
</dbReference>
<dbReference type="InterPro" id="IPR047225">
    <property type="entry name" value="PH_GRAF"/>
</dbReference>
<feature type="region of interest" description="Disordered" evidence="5">
    <location>
        <begin position="699"/>
        <end position="718"/>
    </location>
</feature>
<dbReference type="PROSITE" id="PS50002">
    <property type="entry name" value="SH3"/>
    <property type="match status" value="1"/>
</dbReference>
<feature type="domain" description="Rho-GAP" evidence="8">
    <location>
        <begin position="413"/>
        <end position="598"/>
    </location>
</feature>